<dbReference type="SUPFAM" id="SSF56112">
    <property type="entry name" value="Protein kinase-like (PK-like)"/>
    <property type="match status" value="1"/>
</dbReference>
<evidence type="ECO:0000256" key="2">
    <source>
        <dbReference type="ARBA" id="ARBA00022527"/>
    </source>
</evidence>
<gene>
    <name evidence="11" type="ORF">HLB09_16090</name>
</gene>
<keyword evidence="3" id="KW-0808">Transferase</keyword>
<name>A0A849BN04_9ACTN</name>
<evidence type="ECO:0000313" key="12">
    <source>
        <dbReference type="Proteomes" id="UP000555552"/>
    </source>
</evidence>
<dbReference type="Gene3D" id="3.30.200.20">
    <property type="entry name" value="Phosphorylase Kinase, domain 1"/>
    <property type="match status" value="1"/>
</dbReference>
<dbReference type="PROSITE" id="PS50011">
    <property type="entry name" value="PROTEIN_KINASE_DOM"/>
    <property type="match status" value="1"/>
</dbReference>
<keyword evidence="12" id="KW-1185">Reference proteome</keyword>
<dbReference type="GO" id="GO:0045717">
    <property type="term" value="P:negative regulation of fatty acid biosynthetic process"/>
    <property type="evidence" value="ECO:0007669"/>
    <property type="project" value="UniProtKB-ARBA"/>
</dbReference>
<dbReference type="GO" id="GO:0005524">
    <property type="term" value="F:ATP binding"/>
    <property type="evidence" value="ECO:0007669"/>
    <property type="project" value="UniProtKB-KW"/>
</dbReference>
<evidence type="ECO:0000256" key="1">
    <source>
        <dbReference type="ARBA" id="ARBA00012513"/>
    </source>
</evidence>
<evidence type="ECO:0000256" key="5">
    <source>
        <dbReference type="ARBA" id="ARBA00022777"/>
    </source>
</evidence>
<dbReference type="EMBL" id="JABEMA010000408">
    <property type="protein sequence ID" value="NNH24580.1"/>
    <property type="molecule type" value="Genomic_DNA"/>
</dbReference>
<dbReference type="InterPro" id="IPR011009">
    <property type="entry name" value="Kinase-like_dom_sf"/>
</dbReference>
<evidence type="ECO:0000256" key="6">
    <source>
        <dbReference type="ARBA" id="ARBA00022840"/>
    </source>
</evidence>
<dbReference type="CDD" id="cd14014">
    <property type="entry name" value="STKc_PknB_like"/>
    <property type="match status" value="1"/>
</dbReference>
<comment type="caution">
    <text evidence="11">The sequence shown here is derived from an EMBL/GenBank/DDBJ whole genome shotgun (WGS) entry which is preliminary data.</text>
</comment>
<feature type="domain" description="Protein kinase" evidence="10">
    <location>
        <begin position="22"/>
        <end position="284"/>
    </location>
</feature>
<evidence type="ECO:0000256" key="3">
    <source>
        <dbReference type="ARBA" id="ARBA00022679"/>
    </source>
</evidence>
<dbReference type="InterPro" id="IPR008271">
    <property type="entry name" value="Ser/Thr_kinase_AS"/>
</dbReference>
<keyword evidence="6" id="KW-0067">ATP-binding</keyword>
<dbReference type="AlphaFoldDB" id="A0A849BN04"/>
<dbReference type="PROSITE" id="PS00108">
    <property type="entry name" value="PROTEIN_KINASE_ST"/>
    <property type="match status" value="1"/>
</dbReference>
<dbReference type="Proteomes" id="UP000555552">
    <property type="component" value="Unassembled WGS sequence"/>
</dbReference>
<evidence type="ECO:0000256" key="4">
    <source>
        <dbReference type="ARBA" id="ARBA00022741"/>
    </source>
</evidence>
<dbReference type="SMART" id="SM00220">
    <property type="entry name" value="S_TKc"/>
    <property type="match status" value="1"/>
</dbReference>
<feature type="non-terminal residue" evidence="11">
    <location>
        <position position="317"/>
    </location>
</feature>
<organism evidence="11 12">
    <name type="scientific">Pseudokineococcus marinus</name>
    <dbReference type="NCBI Taxonomy" id="351215"/>
    <lineage>
        <taxon>Bacteria</taxon>
        <taxon>Bacillati</taxon>
        <taxon>Actinomycetota</taxon>
        <taxon>Actinomycetes</taxon>
        <taxon>Kineosporiales</taxon>
        <taxon>Kineosporiaceae</taxon>
        <taxon>Pseudokineococcus</taxon>
    </lineage>
</organism>
<dbReference type="RefSeq" id="WP_171204313.1">
    <property type="nucleotide sequence ID" value="NZ_JABEMA010000408.1"/>
</dbReference>
<proteinExistence type="predicted"/>
<dbReference type="Gene3D" id="1.10.510.10">
    <property type="entry name" value="Transferase(Phosphotransferase) domain 1"/>
    <property type="match status" value="1"/>
</dbReference>
<dbReference type="InterPro" id="IPR000719">
    <property type="entry name" value="Prot_kinase_dom"/>
</dbReference>
<accession>A0A849BN04</accession>
<feature type="region of interest" description="Disordered" evidence="9">
    <location>
        <begin position="290"/>
        <end position="317"/>
    </location>
</feature>
<comment type="catalytic activity">
    <reaction evidence="7">
        <text>L-threonyl-[protein] + ATP = O-phospho-L-threonyl-[protein] + ADP + H(+)</text>
        <dbReference type="Rhea" id="RHEA:46608"/>
        <dbReference type="Rhea" id="RHEA-COMP:11060"/>
        <dbReference type="Rhea" id="RHEA-COMP:11605"/>
        <dbReference type="ChEBI" id="CHEBI:15378"/>
        <dbReference type="ChEBI" id="CHEBI:30013"/>
        <dbReference type="ChEBI" id="CHEBI:30616"/>
        <dbReference type="ChEBI" id="CHEBI:61977"/>
        <dbReference type="ChEBI" id="CHEBI:456216"/>
        <dbReference type="EC" id="2.7.11.1"/>
    </reaction>
</comment>
<evidence type="ECO:0000256" key="9">
    <source>
        <dbReference type="SAM" id="MobiDB-lite"/>
    </source>
</evidence>
<comment type="catalytic activity">
    <reaction evidence="8">
        <text>L-seryl-[protein] + ATP = O-phospho-L-seryl-[protein] + ADP + H(+)</text>
        <dbReference type="Rhea" id="RHEA:17989"/>
        <dbReference type="Rhea" id="RHEA-COMP:9863"/>
        <dbReference type="Rhea" id="RHEA-COMP:11604"/>
        <dbReference type="ChEBI" id="CHEBI:15378"/>
        <dbReference type="ChEBI" id="CHEBI:29999"/>
        <dbReference type="ChEBI" id="CHEBI:30616"/>
        <dbReference type="ChEBI" id="CHEBI:83421"/>
        <dbReference type="ChEBI" id="CHEBI:456216"/>
        <dbReference type="EC" id="2.7.11.1"/>
    </reaction>
</comment>
<keyword evidence="5 11" id="KW-0418">Kinase</keyword>
<dbReference type="Pfam" id="PF00069">
    <property type="entry name" value="Pkinase"/>
    <property type="match status" value="1"/>
</dbReference>
<protein>
    <recommendedName>
        <fullName evidence="1">non-specific serine/threonine protein kinase</fullName>
        <ecNumber evidence="1">2.7.11.1</ecNumber>
    </recommendedName>
</protein>
<dbReference type="FunFam" id="3.30.200.20:FF:000035">
    <property type="entry name" value="Serine/threonine protein kinase Stk1"/>
    <property type="match status" value="1"/>
</dbReference>
<dbReference type="PANTHER" id="PTHR43289">
    <property type="entry name" value="MITOGEN-ACTIVATED PROTEIN KINASE KINASE KINASE 20-RELATED"/>
    <property type="match status" value="1"/>
</dbReference>
<sequence>MAAAGAEGVPDPLVGASVDGRYTVVRRIARGGMATVYLATDTRLDRDVALKVMHPHLAQDPDFVARFHREAVAAARVSSPSVVAVHDQGRDDRLAHGTVYLVLEHVPGTTLRDLLAAEGLLSAGAALAVLEPVLEALAAAHRAGVVHRDVKPENVLLTDDGRVKVADFGLARAASSQTTGATTGVLMGTVAYLAPELVLHGTADARADVYAAGITLFEMLTGSQPFTGEVAVQVAHQHVTRDVPAPSELVATVPPELDDLVLWMTARDPDDRPTDARELVHEVRALRRDLPDAVQDAPPRRTGRAPERGAALGGLAR</sequence>
<dbReference type="PANTHER" id="PTHR43289:SF34">
    <property type="entry name" value="SERINE_THREONINE-PROTEIN KINASE YBDM-RELATED"/>
    <property type="match status" value="1"/>
</dbReference>
<keyword evidence="4" id="KW-0547">Nucleotide-binding</keyword>
<evidence type="ECO:0000259" key="10">
    <source>
        <dbReference type="PROSITE" id="PS50011"/>
    </source>
</evidence>
<keyword evidence="2 11" id="KW-0723">Serine/threonine-protein kinase</keyword>
<evidence type="ECO:0000256" key="8">
    <source>
        <dbReference type="ARBA" id="ARBA00048679"/>
    </source>
</evidence>
<dbReference type="FunFam" id="1.10.510.10:FF:000021">
    <property type="entry name" value="Serine/threonine protein kinase"/>
    <property type="match status" value="1"/>
</dbReference>
<evidence type="ECO:0000313" key="11">
    <source>
        <dbReference type="EMBL" id="NNH24580.1"/>
    </source>
</evidence>
<dbReference type="EC" id="2.7.11.1" evidence="1"/>
<evidence type="ECO:0000256" key="7">
    <source>
        <dbReference type="ARBA" id="ARBA00047899"/>
    </source>
</evidence>
<dbReference type="GO" id="GO:0004674">
    <property type="term" value="F:protein serine/threonine kinase activity"/>
    <property type="evidence" value="ECO:0007669"/>
    <property type="project" value="UniProtKB-KW"/>
</dbReference>
<reference evidence="11 12" key="1">
    <citation type="submission" date="2020-05" db="EMBL/GenBank/DDBJ databases">
        <title>MicrobeNet Type strains.</title>
        <authorList>
            <person name="Nicholson A.C."/>
        </authorList>
    </citation>
    <scope>NUCLEOTIDE SEQUENCE [LARGE SCALE GENOMIC DNA]</scope>
    <source>
        <strain evidence="11 12">JCM 14547</strain>
    </source>
</reference>